<dbReference type="EMBL" id="JBHTKR010000006">
    <property type="protein sequence ID" value="MFD1196215.1"/>
    <property type="molecule type" value="Genomic_DNA"/>
</dbReference>
<reference evidence="18" key="1">
    <citation type="journal article" date="2019" name="Int. J. Syst. Evol. Microbiol.">
        <title>The Global Catalogue of Microorganisms (GCM) 10K type strain sequencing project: providing services to taxonomists for standard genome sequencing and annotation.</title>
        <authorList>
            <consortium name="The Broad Institute Genomics Platform"/>
            <consortium name="The Broad Institute Genome Sequencing Center for Infectious Disease"/>
            <person name="Wu L."/>
            <person name="Ma J."/>
        </authorList>
    </citation>
    <scope>NUCLEOTIDE SEQUENCE [LARGE SCALE GENOMIC DNA]</scope>
    <source>
        <strain evidence="18">CCUG 55328</strain>
    </source>
</reference>
<feature type="domain" description="CBS" evidence="16">
    <location>
        <begin position="240"/>
        <end position="297"/>
    </location>
</feature>
<evidence type="ECO:0000256" key="12">
    <source>
        <dbReference type="ARBA" id="ARBA00023122"/>
    </source>
</evidence>
<protein>
    <recommendedName>
        <fullName evidence="14">Zinc metalloprotease</fullName>
    </recommendedName>
</protein>
<evidence type="ECO:0000256" key="14">
    <source>
        <dbReference type="PIRNR" id="PIRNR006404"/>
    </source>
</evidence>
<organism evidence="17 18">
    <name type="scientific">Seohaeicola saemankumensis</name>
    <dbReference type="NCBI Taxonomy" id="481181"/>
    <lineage>
        <taxon>Bacteria</taxon>
        <taxon>Pseudomonadati</taxon>
        <taxon>Pseudomonadota</taxon>
        <taxon>Alphaproteobacteria</taxon>
        <taxon>Rhodobacterales</taxon>
        <taxon>Roseobacteraceae</taxon>
        <taxon>Seohaeicola</taxon>
    </lineage>
</organism>
<keyword evidence="8 14" id="KW-0378">Hydrolase</keyword>
<evidence type="ECO:0000256" key="10">
    <source>
        <dbReference type="ARBA" id="ARBA00022989"/>
    </source>
</evidence>
<comment type="similarity">
    <text evidence="2 14">Belongs to the peptidase M50B family.</text>
</comment>
<dbReference type="InterPro" id="IPR016483">
    <property type="entry name" value="UCP006404_Pept_M50_CBS"/>
</dbReference>
<keyword evidence="11 14" id="KW-0482">Metalloprotease</keyword>
<dbReference type="GO" id="GO:0006508">
    <property type="term" value="P:proteolysis"/>
    <property type="evidence" value="ECO:0007669"/>
    <property type="project" value="UniProtKB-KW"/>
</dbReference>
<comment type="subcellular location">
    <subcellularLocation>
        <location evidence="1 14">Cell membrane</location>
        <topology evidence="1 14">Multi-pass membrane protein</topology>
    </subcellularLocation>
</comment>
<dbReference type="PIRSF" id="PIRSF006404">
    <property type="entry name" value="UCP006404_Pept_M50_CBS"/>
    <property type="match status" value="1"/>
</dbReference>
<dbReference type="Pfam" id="PF00571">
    <property type="entry name" value="CBS"/>
    <property type="match status" value="2"/>
</dbReference>
<keyword evidence="10 14" id="KW-1133">Transmembrane helix</keyword>
<dbReference type="SUPFAM" id="SSF54631">
    <property type="entry name" value="CBS-domain pair"/>
    <property type="match status" value="1"/>
</dbReference>
<evidence type="ECO:0000256" key="4">
    <source>
        <dbReference type="ARBA" id="ARBA00022670"/>
    </source>
</evidence>
<dbReference type="InterPro" id="IPR000644">
    <property type="entry name" value="CBS_dom"/>
</dbReference>
<dbReference type="Gene3D" id="3.10.580.10">
    <property type="entry name" value="CBS-domain"/>
    <property type="match status" value="1"/>
</dbReference>
<sequence>MAWSFPIARLFGSELRVHATFFLILIWIGIVGYGAGGMPAAIENVIFILALFACVVAHEFGHALTARRYGIRTPDITLLPIGGLARLERMPENPRQEITVALAGPAVNIVIWAVLMLALGGRMPQVDDMLLSGGTLEGFLARLAGLNLFLALFNLLPAFPMDGGRVLRAALSARMDRVRATQIAAGAGRVLAFGMGFLGLLSGNPMLMLIGVFIFIAAGAEAQDVSLRALSRRLRVRDAMITSYEALRPEDTLQAAGQALIRTTQHEFPVLDQDDRPVGLLTRNTIFAALGDPAAQLTSLSAVQLDPLPCLAPHLPLTDVLDLMHADQAGAVAICTAEGRALGYVTRENLGELMILHSRDPG</sequence>
<evidence type="ECO:0000256" key="11">
    <source>
        <dbReference type="ARBA" id="ARBA00023049"/>
    </source>
</evidence>
<comment type="caution">
    <text evidence="17">The sequence shown here is derived from an EMBL/GenBank/DDBJ whole genome shotgun (WGS) entry which is preliminary data.</text>
</comment>
<comment type="cofactor">
    <cofactor evidence="14">
        <name>Zn(2+)</name>
        <dbReference type="ChEBI" id="CHEBI:29105"/>
    </cofactor>
    <text evidence="14">Binds 1 zinc ion per subunit.</text>
</comment>
<dbReference type="RefSeq" id="WP_380793948.1">
    <property type="nucleotide sequence ID" value="NZ_JBHTKR010000006.1"/>
</dbReference>
<feature type="transmembrane region" description="Helical" evidence="14">
    <location>
        <begin position="21"/>
        <end position="39"/>
    </location>
</feature>
<feature type="transmembrane region" description="Helical" evidence="14">
    <location>
        <begin position="139"/>
        <end position="159"/>
    </location>
</feature>
<keyword evidence="5 14" id="KW-0812">Transmembrane</keyword>
<feature type="domain" description="CBS" evidence="16">
    <location>
        <begin position="302"/>
        <end position="361"/>
    </location>
</feature>
<accession>A0ABW3TGA7</accession>
<gene>
    <name evidence="17" type="ORF">ACFQ3C_16215</name>
</gene>
<evidence type="ECO:0000256" key="1">
    <source>
        <dbReference type="ARBA" id="ARBA00004651"/>
    </source>
</evidence>
<dbReference type="GO" id="GO:0008233">
    <property type="term" value="F:peptidase activity"/>
    <property type="evidence" value="ECO:0007669"/>
    <property type="project" value="UniProtKB-KW"/>
</dbReference>
<keyword evidence="6 14" id="KW-0479">Metal-binding</keyword>
<evidence type="ECO:0000259" key="16">
    <source>
        <dbReference type="PROSITE" id="PS51371"/>
    </source>
</evidence>
<keyword evidence="13 14" id="KW-0472">Membrane</keyword>
<name>A0ABW3TGA7_9RHOB</name>
<evidence type="ECO:0000313" key="18">
    <source>
        <dbReference type="Proteomes" id="UP001597151"/>
    </source>
</evidence>
<evidence type="ECO:0000256" key="5">
    <source>
        <dbReference type="ARBA" id="ARBA00022692"/>
    </source>
</evidence>
<keyword evidence="18" id="KW-1185">Reference proteome</keyword>
<evidence type="ECO:0000256" key="7">
    <source>
        <dbReference type="ARBA" id="ARBA00022737"/>
    </source>
</evidence>
<keyword evidence="12 15" id="KW-0129">CBS domain</keyword>
<keyword evidence="7" id="KW-0677">Repeat</keyword>
<dbReference type="CDD" id="cd06164">
    <property type="entry name" value="S2P-M50_SpoIVFB_CBS"/>
    <property type="match status" value="1"/>
</dbReference>
<evidence type="ECO:0000256" key="9">
    <source>
        <dbReference type="ARBA" id="ARBA00022833"/>
    </source>
</evidence>
<evidence type="ECO:0000256" key="8">
    <source>
        <dbReference type="ARBA" id="ARBA00022801"/>
    </source>
</evidence>
<dbReference type="PROSITE" id="PS51371">
    <property type="entry name" value="CBS"/>
    <property type="match status" value="2"/>
</dbReference>
<evidence type="ECO:0000256" key="3">
    <source>
        <dbReference type="ARBA" id="ARBA00022475"/>
    </source>
</evidence>
<dbReference type="InterPro" id="IPR046342">
    <property type="entry name" value="CBS_dom_sf"/>
</dbReference>
<proteinExistence type="inferred from homology"/>
<feature type="transmembrane region" description="Helical" evidence="14">
    <location>
        <begin position="98"/>
        <end position="119"/>
    </location>
</feature>
<evidence type="ECO:0000256" key="13">
    <source>
        <dbReference type="ARBA" id="ARBA00023136"/>
    </source>
</evidence>
<evidence type="ECO:0000256" key="2">
    <source>
        <dbReference type="ARBA" id="ARBA00007931"/>
    </source>
</evidence>
<dbReference type="InterPro" id="IPR008915">
    <property type="entry name" value="Peptidase_M50"/>
</dbReference>
<feature type="transmembrane region" description="Helical" evidence="14">
    <location>
        <begin position="207"/>
        <end position="227"/>
    </location>
</feature>
<evidence type="ECO:0000256" key="6">
    <source>
        <dbReference type="ARBA" id="ARBA00022723"/>
    </source>
</evidence>
<dbReference type="Pfam" id="PF02163">
    <property type="entry name" value="Peptidase_M50"/>
    <property type="match status" value="2"/>
</dbReference>
<dbReference type="PANTHER" id="PTHR39188">
    <property type="entry name" value="MEMBRANE-ASSOCIATED ZINC METALLOPROTEASE M50B"/>
    <property type="match status" value="1"/>
</dbReference>
<dbReference type="Proteomes" id="UP001597151">
    <property type="component" value="Unassembled WGS sequence"/>
</dbReference>
<keyword evidence="9 14" id="KW-0862">Zinc</keyword>
<keyword evidence="4 14" id="KW-0645">Protease</keyword>
<feature type="transmembrane region" description="Helical" evidence="14">
    <location>
        <begin position="45"/>
        <end position="64"/>
    </location>
</feature>
<evidence type="ECO:0000313" key="17">
    <source>
        <dbReference type="EMBL" id="MFD1196215.1"/>
    </source>
</evidence>
<dbReference type="PANTHER" id="PTHR39188:SF3">
    <property type="entry name" value="STAGE IV SPORULATION PROTEIN FB"/>
    <property type="match status" value="1"/>
</dbReference>
<keyword evidence="3 14" id="KW-1003">Cell membrane</keyword>
<evidence type="ECO:0000256" key="15">
    <source>
        <dbReference type="PROSITE-ProRule" id="PRU00703"/>
    </source>
</evidence>